<proteinExistence type="predicted"/>
<reference evidence="1 2" key="1">
    <citation type="journal article" date="2018" name="Biotechnol. Biofuels">
        <title>Integrative visual omics of the white-rot fungus Polyporus brumalis exposes the biotechnological potential of its oxidative enzymes for delignifying raw plant biomass.</title>
        <authorList>
            <person name="Miyauchi S."/>
            <person name="Rancon A."/>
            <person name="Drula E."/>
            <person name="Hage H."/>
            <person name="Chaduli D."/>
            <person name="Favel A."/>
            <person name="Grisel S."/>
            <person name="Henrissat B."/>
            <person name="Herpoel-Gimbert I."/>
            <person name="Ruiz-Duenas F.J."/>
            <person name="Chevret D."/>
            <person name="Hainaut M."/>
            <person name="Lin J."/>
            <person name="Wang M."/>
            <person name="Pangilinan J."/>
            <person name="Lipzen A."/>
            <person name="Lesage-Meessen L."/>
            <person name="Navarro D."/>
            <person name="Riley R."/>
            <person name="Grigoriev I.V."/>
            <person name="Zhou S."/>
            <person name="Raouche S."/>
            <person name="Rosso M.N."/>
        </authorList>
    </citation>
    <scope>NUCLEOTIDE SEQUENCE [LARGE SCALE GENOMIC DNA]</scope>
    <source>
        <strain evidence="1 2">BRFM 1820</strain>
    </source>
</reference>
<organism evidence="1 2">
    <name type="scientific">Lentinus brumalis</name>
    <dbReference type="NCBI Taxonomy" id="2498619"/>
    <lineage>
        <taxon>Eukaryota</taxon>
        <taxon>Fungi</taxon>
        <taxon>Dikarya</taxon>
        <taxon>Basidiomycota</taxon>
        <taxon>Agaricomycotina</taxon>
        <taxon>Agaricomycetes</taxon>
        <taxon>Polyporales</taxon>
        <taxon>Polyporaceae</taxon>
        <taxon>Lentinus</taxon>
    </lineage>
</organism>
<keyword evidence="2" id="KW-1185">Reference proteome</keyword>
<dbReference type="Proteomes" id="UP000256964">
    <property type="component" value="Unassembled WGS sequence"/>
</dbReference>
<protein>
    <submittedName>
        <fullName evidence="1">Uncharacterized protein</fullName>
    </submittedName>
</protein>
<dbReference type="AlphaFoldDB" id="A0A371DHD0"/>
<sequence>MPWIATCSELLVGILRSSSRTHTQRWPSTRLLYISLSRCSLLRNISSVLWRAESSFLLYTDMMVSQIPLRNYVFPWTQSDPCT</sequence>
<evidence type="ECO:0000313" key="1">
    <source>
        <dbReference type="EMBL" id="RDX51940.1"/>
    </source>
</evidence>
<name>A0A371DHD0_9APHY</name>
<evidence type="ECO:0000313" key="2">
    <source>
        <dbReference type="Proteomes" id="UP000256964"/>
    </source>
</evidence>
<dbReference type="EMBL" id="KZ857392">
    <property type="protein sequence ID" value="RDX51940.1"/>
    <property type="molecule type" value="Genomic_DNA"/>
</dbReference>
<accession>A0A371DHD0</accession>
<gene>
    <name evidence="1" type="ORF">OH76DRAFT_230785</name>
</gene>